<protein>
    <submittedName>
        <fullName evidence="2">Uncharacterized protein</fullName>
    </submittedName>
</protein>
<gene>
    <name evidence="2" type="ORF">KQX54_003029</name>
</gene>
<reference evidence="2 3" key="1">
    <citation type="journal article" date="2021" name="J. Hered.">
        <title>A chromosome-level genome assembly of the parasitoid wasp, Cotesia glomerata (Hymenoptera: Braconidae).</title>
        <authorList>
            <person name="Pinto B.J."/>
            <person name="Weis J.J."/>
            <person name="Gamble T."/>
            <person name="Ode P.J."/>
            <person name="Paul R."/>
            <person name="Zaspel J.M."/>
        </authorList>
    </citation>
    <scope>NUCLEOTIDE SEQUENCE [LARGE SCALE GENOMIC DNA]</scope>
    <source>
        <strain evidence="2">CgM1</strain>
    </source>
</reference>
<dbReference type="AlphaFoldDB" id="A0AAV7IAZ9"/>
<proteinExistence type="predicted"/>
<evidence type="ECO:0000313" key="2">
    <source>
        <dbReference type="EMBL" id="KAH0548833.1"/>
    </source>
</evidence>
<keyword evidence="1" id="KW-0732">Signal</keyword>
<name>A0AAV7IAZ9_COTGL</name>
<feature type="chain" id="PRO_5043440128" evidence="1">
    <location>
        <begin position="21"/>
        <end position="179"/>
    </location>
</feature>
<keyword evidence="3" id="KW-1185">Reference proteome</keyword>
<evidence type="ECO:0000256" key="1">
    <source>
        <dbReference type="SAM" id="SignalP"/>
    </source>
</evidence>
<evidence type="ECO:0000313" key="3">
    <source>
        <dbReference type="Proteomes" id="UP000826195"/>
    </source>
</evidence>
<sequence length="179" mass="20053">MNVLLICLIVIVVPTIQIFGNPLPQKNETLASYPLIKDPMKRQMSNLIGDLVLVVNILSQARKVNVEAAVKTISDVVNRHLEIMTHNLTSYHQYQPTTFDDTPSYSFTTNSFVTPPITVNKTEAPQKFETDLDFILQGSKLENAIATFLNYLQNSTLYSAPNMFEVASKDPSIKYSKIG</sequence>
<dbReference type="Proteomes" id="UP000826195">
    <property type="component" value="Unassembled WGS sequence"/>
</dbReference>
<feature type="signal peptide" evidence="1">
    <location>
        <begin position="1"/>
        <end position="20"/>
    </location>
</feature>
<organism evidence="2 3">
    <name type="scientific">Cotesia glomerata</name>
    <name type="common">Lepidopteran parasitic wasp</name>
    <name type="synonym">Apanteles glomeratus</name>
    <dbReference type="NCBI Taxonomy" id="32391"/>
    <lineage>
        <taxon>Eukaryota</taxon>
        <taxon>Metazoa</taxon>
        <taxon>Ecdysozoa</taxon>
        <taxon>Arthropoda</taxon>
        <taxon>Hexapoda</taxon>
        <taxon>Insecta</taxon>
        <taxon>Pterygota</taxon>
        <taxon>Neoptera</taxon>
        <taxon>Endopterygota</taxon>
        <taxon>Hymenoptera</taxon>
        <taxon>Apocrita</taxon>
        <taxon>Ichneumonoidea</taxon>
        <taxon>Braconidae</taxon>
        <taxon>Microgastrinae</taxon>
        <taxon>Cotesia</taxon>
    </lineage>
</organism>
<comment type="caution">
    <text evidence="2">The sequence shown here is derived from an EMBL/GenBank/DDBJ whole genome shotgun (WGS) entry which is preliminary data.</text>
</comment>
<accession>A0AAV7IAZ9</accession>
<dbReference type="EMBL" id="JAHXZJ010001864">
    <property type="protein sequence ID" value="KAH0548833.1"/>
    <property type="molecule type" value="Genomic_DNA"/>
</dbReference>